<dbReference type="InterPro" id="IPR006674">
    <property type="entry name" value="HD_domain"/>
</dbReference>
<evidence type="ECO:0000313" key="2">
    <source>
        <dbReference type="EMBL" id="MCU7377950.1"/>
    </source>
</evidence>
<dbReference type="CDD" id="cd00077">
    <property type="entry name" value="HDc"/>
    <property type="match status" value="1"/>
</dbReference>
<feature type="domain" description="HD/PDEase" evidence="1">
    <location>
        <begin position="20"/>
        <end position="129"/>
    </location>
</feature>
<dbReference type="InterPro" id="IPR003607">
    <property type="entry name" value="HD/PDEase_dom"/>
</dbReference>
<comment type="caution">
    <text evidence="2">The sequence shown here is derived from an EMBL/GenBank/DDBJ whole genome shotgun (WGS) entry which is preliminary data.</text>
</comment>
<gene>
    <name evidence="2" type="ORF">OBO34_06235</name>
</gene>
<name>A0A9J6QVB5_9FIRM</name>
<accession>A0A9J6QVB5</accession>
<dbReference type="RefSeq" id="WP_227755151.1">
    <property type="nucleotide sequence ID" value="NZ_JAOSHN010000002.1"/>
</dbReference>
<proteinExistence type="predicted"/>
<dbReference type="EMBL" id="JAOSHN010000002">
    <property type="protein sequence ID" value="MCU7377950.1"/>
    <property type="molecule type" value="Genomic_DNA"/>
</dbReference>
<dbReference type="AlphaFoldDB" id="A0A9J6QVB5"/>
<organism evidence="2 3">
    <name type="scientific">Hominibacterium faecale</name>
    <dbReference type="NCBI Taxonomy" id="2839743"/>
    <lineage>
        <taxon>Bacteria</taxon>
        <taxon>Bacillati</taxon>
        <taxon>Bacillota</taxon>
        <taxon>Clostridia</taxon>
        <taxon>Peptostreptococcales</taxon>
        <taxon>Anaerovoracaceae</taxon>
        <taxon>Hominibacterium</taxon>
    </lineage>
</organism>
<dbReference type="SMART" id="SM00471">
    <property type="entry name" value="HDc"/>
    <property type="match status" value="1"/>
</dbReference>
<keyword evidence="3" id="KW-1185">Reference proteome</keyword>
<evidence type="ECO:0000313" key="3">
    <source>
        <dbReference type="Proteomes" id="UP001065549"/>
    </source>
</evidence>
<dbReference type="SUPFAM" id="SSF109604">
    <property type="entry name" value="HD-domain/PDEase-like"/>
    <property type="match status" value="1"/>
</dbReference>
<dbReference type="Gene3D" id="1.10.3210.10">
    <property type="entry name" value="Hypothetical protein af1432"/>
    <property type="match status" value="1"/>
</dbReference>
<evidence type="ECO:0000259" key="1">
    <source>
        <dbReference type="SMART" id="SM00471"/>
    </source>
</evidence>
<reference evidence="2" key="1">
    <citation type="submission" date="2022-09" db="EMBL/GenBank/DDBJ databases">
        <title>Culturomic study of gut microbiota in children with autism spectrum disorder.</title>
        <authorList>
            <person name="Efimov B.A."/>
            <person name="Chaplin A.V."/>
            <person name="Sokolova S.R."/>
            <person name="Pikina A.P."/>
            <person name="Korzhanova M."/>
            <person name="Belova V."/>
            <person name="Korostin D."/>
        </authorList>
    </citation>
    <scope>NUCLEOTIDE SEQUENCE</scope>
    <source>
        <strain evidence="2">ASD5510</strain>
    </source>
</reference>
<dbReference type="Pfam" id="PF01966">
    <property type="entry name" value="HD"/>
    <property type="match status" value="1"/>
</dbReference>
<sequence>MRKKHPSRQDCLRLLEEYKTPEHVVKHCKAVADTAVKMGKALNEHGYHLDLELIEAAGLIHDIARVEDEHWEKGYELAKSLGYEQEADIIKVHMRYSPFSAVEHVNETDLVCLGDRIVKEDAYVGLDKRMEYIIEKARKQGHADAEKRILEKKKEAQALIEGIENTIGMTLDQLMKGI</sequence>
<protein>
    <submittedName>
        <fullName evidence="2">HD domain-containing protein</fullName>
    </submittedName>
</protein>
<dbReference type="Proteomes" id="UP001065549">
    <property type="component" value="Unassembled WGS sequence"/>
</dbReference>